<dbReference type="EMBL" id="MU071738">
    <property type="protein sequence ID" value="KAF5825890.1"/>
    <property type="molecule type" value="Genomic_DNA"/>
</dbReference>
<comment type="caution">
    <text evidence="1">The sequence shown here is derived from an EMBL/GenBank/DDBJ whole genome shotgun (WGS) entry which is preliminary data.</text>
</comment>
<proteinExistence type="predicted"/>
<sequence length="181" mass="21306">MPFPECTLQSAKCVERRPLPFRTQSSVPCSFLRLACDLKFASRSKLCASHVALQACGRERDCVELYRYMENNHPLPKVKKQAAQLRYIIEAPKLTLSREEYVTVPLIQSDSWVQKKRKSRVPQTRPKEPTEEELKKKKKRAYWDRDWSMPGLEYIPDKWYVRVAWATTFIVFTVYANSKLM</sequence>
<name>A0ABQ7FTX8_DUNSA</name>
<gene>
    <name evidence="1" type="ORF">DUNSADRAFT_6154</name>
</gene>
<accession>A0ABQ7FTX8</accession>
<organism evidence="1 2">
    <name type="scientific">Dunaliella salina</name>
    <name type="common">Green alga</name>
    <name type="synonym">Protococcus salinus</name>
    <dbReference type="NCBI Taxonomy" id="3046"/>
    <lineage>
        <taxon>Eukaryota</taxon>
        <taxon>Viridiplantae</taxon>
        <taxon>Chlorophyta</taxon>
        <taxon>core chlorophytes</taxon>
        <taxon>Chlorophyceae</taxon>
        <taxon>CS clade</taxon>
        <taxon>Chlamydomonadales</taxon>
        <taxon>Dunaliellaceae</taxon>
        <taxon>Dunaliella</taxon>
    </lineage>
</organism>
<dbReference type="PANTHER" id="PTHR36761:SF2">
    <property type="entry name" value="ORF03 PROTEIN"/>
    <property type="match status" value="1"/>
</dbReference>
<reference evidence="1" key="1">
    <citation type="submission" date="2017-08" db="EMBL/GenBank/DDBJ databases">
        <authorList>
            <person name="Polle J.E."/>
            <person name="Barry K."/>
            <person name="Cushman J."/>
            <person name="Schmutz J."/>
            <person name="Tran D."/>
            <person name="Hathwaick L.T."/>
            <person name="Yim W.C."/>
            <person name="Jenkins J."/>
            <person name="Mckie-Krisberg Z.M."/>
            <person name="Prochnik S."/>
            <person name="Lindquist E."/>
            <person name="Dockter R.B."/>
            <person name="Adam C."/>
            <person name="Molina H."/>
            <person name="Bunkerborg J."/>
            <person name="Jin E."/>
            <person name="Buchheim M."/>
            <person name="Magnuson J."/>
        </authorList>
    </citation>
    <scope>NUCLEOTIDE SEQUENCE</scope>
    <source>
        <strain evidence="1">CCAP 19/18</strain>
    </source>
</reference>
<evidence type="ECO:0000313" key="1">
    <source>
        <dbReference type="EMBL" id="KAF5825890.1"/>
    </source>
</evidence>
<evidence type="ECO:0000313" key="2">
    <source>
        <dbReference type="Proteomes" id="UP000815325"/>
    </source>
</evidence>
<keyword evidence="2" id="KW-1185">Reference proteome</keyword>
<dbReference type="PANTHER" id="PTHR36761">
    <property type="entry name" value="ORF03 PROTEIN"/>
    <property type="match status" value="1"/>
</dbReference>
<protein>
    <submittedName>
        <fullName evidence="1">Uncharacterized protein</fullName>
    </submittedName>
</protein>
<dbReference type="Proteomes" id="UP000815325">
    <property type="component" value="Unassembled WGS sequence"/>
</dbReference>